<organism evidence="2 3">
    <name type="scientific">SAR86 cluster bacterium</name>
    <dbReference type="NCBI Taxonomy" id="2030880"/>
    <lineage>
        <taxon>Bacteria</taxon>
        <taxon>Pseudomonadati</taxon>
        <taxon>Pseudomonadota</taxon>
        <taxon>Gammaproteobacteria</taxon>
        <taxon>SAR86 cluster</taxon>
    </lineage>
</organism>
<dbReference type="CDD" id="cd06661">
    <property type="entry name" value="GGCT_like"/>
    <property type="match status" value="1"/>
</dbReference>
<dbReference type="InterPro" id="IPR013024">
    <property type="entry name" value="GGCT-like"/>
</dbReference>
<sequence length="147" mass="16156">MNPDRVRTRQMGFDLHLAGRLSGFELAFNKRSQKYPGAASANVMVAAASSVVEGVIYRLTDADQITVMDVFEGYPNLYTRAQQAVQTSQGVFQAWTYIANPEHVVAGLKPASWYLAHLLAGEPYLSAPYHARLKRVACLPGSEQEPA</sequence>
<evidence type="ECO:0000259" key="1">
    <source>
        <dbReference type="Pfam" id="PF06094"/>
    </source>
</evidence>
<dbReference type="AlphaFoldDB" id="A0A972VW88"/>
<accession>A0A972VW88</accession>
<dbReference type="SUPFAM" id="SSF110857">
    <property type="entry name" value="Gamma-glutamyl cyclotransferase-like"/>
    <property type="match status" value="1"/>
</dbReference>
<gene>
    <name evidence="2" type="ORF">HQ497_08710</name>
</gene>
<dbReference type="InterPro" id="IPR036568">
    <property type="entry name" value="GGCT-like_sf"/>
</dbReference>
<dbReference type="Proteomes" id="UP000754644">
    <property type="component" value="Unassembled WGS sequence"/>
</dbReference>
<protein>
    <submittedName>
        <fullName evidence="2">Gamma-glutamylcyclotransferase</fullName>
    </submittedName>
</protein>
<evidence type="ECO:0000313" key="2">
    <source>
        <dbReference type="EMBL" id="NQV65433.1"/>
    </source>
</evidence>
<reference evidence="2" key="1">
    <citation type="submission" date="2020-05" db="EMBL/GenBank/DDBJ databases">
        <title>Sulfur intermediates as new biogeochemical hubs in an aquatic model microbial ecosystem.</title>
        <authorList>
            <person name="Vigneron A."/>
        </authorList>
    </citation>
    <scope>NUCLEOTIDE SEQUENCE</scope>
    <source>
        <strain evidence="2">Bin.250</strain>
    </source>
</reference>
<feature type="domain" description="Gamma-glutamylcyclotransferase AIG2-like" evidence="1">
    <location>
        <begin position="20"/>
        <end position="103"/>
    </location>
</feature>
<proteinExistence type="predicted"/>
<dbReference type="EMBL" id="JABMOJ010000323">
    <property type="protein sequence ID" value="NQV65433.1"/>
    <property type="molecule type" value="Genomic_DNA"/>
</dbReference>
<name>A0A972VW88_9GAMM</name>
<dbReference type="Pfam" id="PF06094">
    <property type="entry name" value="GGACT"/>
    <property type="match status" value="1"/>
</dbReference>
<evidence type="ECO:0000313" key="3">
    <source>
        <dbReference type="Proteomes" id="UP000754644"/>
    </source>
</evidence>
<dbReference type="InterPro" id="IPR009288">
    <property type="entry name" value="AIG2-like_dom"/>
</dbReference>
<comment type="caution">
    <text evidence="2">The sequence shown here is derived from an EMBL/GenBank/DDBJ whole genome shotgun (WGS) entry which is preliminary data.</text>
</comment>
<dbReference type="Gene3D" id="3.10.490.10">
    <property type="entry name" value="Gamma-glutamyl cyclotransferase-like"/>
    <property type="match status" value="1"/>
</dbReference>